<reference evidence="5 6" key="1">
    <citation type="submission" date="2007-06" db="EMBL/GenBank/DDBJ databases">
        <title>The Genome Sequence of Coccidioides posadasii RMSCC_3488.</title>
        <authorList>
            <consortium name="Coccidioides Genome Resources Consortium"/>
            <consortium name="The Broad Institute Genome Sequencing Platform"/>
            <person name="Henn M.R."/>
            <person name="Sykes S."/>
            <person name="Young S."/>
            <person name="Jaffe D."/>
            <person name="Berlin A."/>
            <person name="Alvarez P."/>
            <person name="Butler J."/>
            <person name="Gnerre S."/>
            <person name="Grabherr M."/>
            <person name="Mauceli E."/>
            <person name="Brockman W."/>
            <person name="Kodira C."/>
            <person name="Alvarado L."/>
            <person name="Zeng Q."/>
            <person name="Crawford M."/>
            <person name="Antoine C."/>
            <person name="Devon K."/>
            <person name="Galgiani J."/>
            <person name="Orsborn K."/>
            <person name="Lewis M.L."/>
            <person name="Nusbaum C."/>
            <person name="Galagan J."/>
            <person name="Birren B."/>
        </authorList>
    </citation>
    <scope>NUCLEOTIDE SEQUENCE [LARGE SCALE GENOMIC DNA]</scope>
    <source>
        <strain evidence="5 6">RMSCC 3488</strain>
    </source>
</reference>
<comment type="similarity">
    <text evidence="1">Belongs to the peptidase M20A family.</text>
</comment>
<evidence type="ECO:0000256" key="2">
    <source>
        <dbReference type="ARBA" id="ARBA00022723"/>
    </source>
</evidence>
<name>A0A0J6FTM7_COCPO</name>
<proteinExistence type="inferred from homology"/>
<keyword evidence="3" id="KW-0378">Hydrolase</keyword>
<dbReference type="InterPro" id="IPR050072">
    <property type="entry name" value="Peptidase_M20A"/>
</dbReference>
<reference evidence="6" key="3">
    <citation type="journal article" date="2010" name="Genome Res.">
        <title>Population genomic sequencing of Coccidioides fungi reveals recent hybridization and transposon control.</title>
        <authorList>
            <person name="Neafsey D.E."/>
            <person name="Barker B.M."/>
            <person name="Sharpton T.J."/>
            <person name="Stajich J.E."/>
            <person name="Park D.J."/>
            <person name="Whiston E."/>
            <person name="Hung C.-Y."/>
            <person name="McMahan C."/>
            <person name="White J."/>
            <person name="Sykes S."/>
            <person name="Heiman D."/>
            <person name="Young S."/>
            <person name="Zeng Q."/>
            <person name="Abouelleil A."/>
            <person name="Aftuck L."/>
            <person name="Bessette D."/>
            <person name="Brown A."/>
            <person name="FitzGerald M."/>
            <person name="Lui A."/>
            <person name="Macdonald J.P."/>
            <person name="Priest M."/>
            <person name="Orbach M.J."/>
            <person name="Galgiani J.N."/>
            <person name="Kirkland T.N."/>
            <person name="Cole G.T."/>
            <person name="Birren B.W."/>
            <person name="Henn M.R."/>
            <person name="Taylor J.W."/>
            <person name="Rounsley S.D."/>
        </authorList>
    </citation>
    <scope>NUCLEOTIDE SEQUENCE [LARGE SCALE GENOMIC DNA]</scope>
    <source>
        <strain evidence="6">RMSCC 3488</strain>
    </source>
</reference>
<dbReference type="PANTHER" id="PTHR43808">
    <property type="entry name" value="ACETYLORNITHINE DEACETYLASE"/>
    <property type="match status" value="1"/>
</dbReference>
<dbReference type="InterPro" id="IPR011650">
    <property type="entry name" value="Peptidase_M20_dimer"/>
</dbReference>
<accession>A0A0J6FTM7</accession>
<dbReference type="InterPro" id="IPR036264">
    <property type="entry name" value="Bact_exopeptidase_dim_dom"/>
</dbReference>
<evidence type="ECO:0000313" key="5">
    <source>
        <dbReference type="EMBL" id="KMM72735.1"/>
    </source>
</evidence>
<dbReference type="Pfam" id="PF01546">
    <property type="entry name" value="Peptidase_M20"/>
    <property type="match status" value="1"/>
</dbReference>
<keyword evidence="2" id="KW-0479">Metal-binding</keyword>
<dbReference type="InterPro" id="IPR002933">
    <property type="entry name" value="Peptidase_M20"/>
</dbReference>
<reference evidence="6" key="2">
    <citation type="journal article" date="2009" name="Genome Res.">
        <title>Comparative genomic analyses of the human fungal pathogens Coccidioides and their relatives.</title>
        <authorList>
            <person name="Sharpton T.J."/>
            <person name="Stajich J.E."/>
            <person name="Rounsley S.D."/>
            <person name="Gardner M.J."/>
            <person name="Wortman J.R."/>
            <person name="Jordar V.S."/>
            <person name="Maiti R."/>
            <person name="Kodira C.D."/>
            <person name="Neafsey D.E."/>
            <person name="Zeng Q."/>
            <person name="Hung C.-Y."/>
            <person name="McMahan C."/>
            <person name="Muszewska A."/>
            <person name="Grynberg M."/>
            <person name="Mandel M.A."/>
            <person name="Kellner E.M."/>
            <person name="Barker B.M."/>
            <person name="Galgiani J.N."/>
            <person name="Orbach M.J."/>
            <person name="Kirkland T.N."/>
            <person name="Cole G.T."/>
            <person name="Henn M.R."/>
            <person name="Birren B.W."/>
            <person name="Taylor J.W."/>
        </authorList>
    </citation>
    <scope>NUCLEOTIDE SEQUENCE [LARGE SCALE GENOMIC DNA]</scope>
    <source>
        <strain evidence="6">RMSCC 3488</strain>
    </source>
</reference>
<dbReference type="Gene3D" id="3.30.70.360">
    <property type="match status" value="1"/>
</dbReference>
<organism evidence="5 6">
    <name type="scientific">Coccidioides posadasii RMSCC 3488</name>
    <dbReference type="NCBI Taxonomy" id="454284"/>
    <lineage>
        <taxon>Eukaryota</taxon>
        <taxon>Fungi</taxon>
        <taxon>Dikarya</taxon>
        <taxon>Ascomycota</taxon>
        <taxon>Pezizomycotina</taxon>
        <taxon>Eurotiomycetes</taxon>
        <taxon>Eurotiomycetidae</taxon>
        <taxon>Onygenales</taxon>
        <taxon>Onygenaceae</taxon>
        <taxon>Coccidioides</taxon>
    </lineage>
</organism>
<dbReference type="Gene3D" id="3.40.630.10">
    <property type="entry name" value="Zn peptidases"/>
    <property type="match status" value="1"/>
</dbReference>
<dbReference type="VEuPathDB" id="FungiDB:CPAG_09027"/>
<evidence type="ECO:0000256" key="1">
    <source>
        <dbReference type="ARBA" id="ARBA00006247"/>
    </source>
</evidence>
<dbReference type="OrthoDB" id="10059875at2759"/>
<dbReference type="AlphaFoldDB" id="A0A0J6FTM7"/>
<evidence type="ECO:0000313" key="6">
    <source>
        <dbReference type="Proteomes" id="UP000054567"/>
    </source>
</evidence>
<dbReference type="GO" id="GO:0016787">
    <property type="term" value="F:hydrolase activity"/>
    <property type="evidence" value="ECO:0007669"/>
    <property type="project" value="UniProtKB-KW"/>
</dbReference>
<dbReference type="EMBL" id="DS268114">
    <property type="protein sequence ID" value="KMM72735.1"/>
    <property type="molecule type" value="Genomic_DNA"/>
</dbReference>
<dbReference type="Proteomes" id="UP000054567">
    <property type="component" value="Unassembled WGS sequence"/>
</dbReference>
<protein>
    <recommendedName>
        <fullName evidence="4">Peptidase M20 dimerisation domain-containing protein</fullName>
    </recommendedName>
</protein>
<feature type="domain" description="Peptidase M20 dimerisation" evidence="4">
    <location>
        <begin position="195"/>
        <end position="319"/>
    </location>
</feature>
<evidence type="ECO:0000259" key="4">
    <source>
        <dbReference type="Pfam" id="PF07687"/>
    </source>
</evidence>
<dbReference type="Pfam" id="PF07687">
    <property type="entry name" value="M20_dimer"/>
    <property type="match status" value="1"/>
</dbReference>
<gene>
    <name evidence="5" type="ORF">CPAG_09027</name>
</gene>
<dbReference type="SUPFAM" id="SSF53187">
    <property type="entry name" value="Zn-dependent exopeptidases"/>
    <property type="match status" value="1"/>
</dbReference>
<dbReference type="GO" id="GO:0046872">
    <property type="term" value="F:metal ion binding"/>
    <property type="evidence" value="ECO:0007669"/>
    <property type="project" value="UniProtKB-KW"/>
</dbReference>
<dbReference type="SUPFAM" id="SSF55031">
    <property type="entry name" value="Bacterial exopeptidase dimerisation domain"/>
    <property type="match status" value="1"/>
</dbReference>
<sequence length="420" mass="44881">MTQEDKKARTFLRNTITKQQDALIAITRTLVKTPSPNPAGNTVLVADAAIKLLQSIPHAHVSRHETAPGLVNVVARIPSGRPGKRLVFNGHLDTYPLCEDLNWTVPPLGGVLKDGRLYGRGVCDMKGGIAASITAAKLLAEHRDLWRGEIVVTLAGDEECMGSRGAKWLLDNVEAAKGDAMICGDAGSPQVVRFGEKGFVWIDVEAKGVAAHGAHVHRGLNAVNRLRKALDAIETLEEMAVDMPAEVEDAIDAAADVSQASSGMGELDTLRHVTVNIGTVHGGVSPNLIPAHAKAECDLRLPLGVTTEEILAKLRTLLDPMEGIRWRIIRKCDPNYTSPTHDIVQLGLKVSKEVTGGKSVASIRVGASDTRWYRAAGIPTVVVGCSGGNMGGADEYVEVKELVQVAQAHTLMAYDFLKGC</sequence>
<evidence type="ECO:0000256" key="3">
    <source>
        <dbReference type="ARBA" id="ARBA00022801"/>
    </source>
</evidence>
<dbReference type="PANTHER" id="PTHR43808:SF32">
    <property type="entry name" value="ARGE_DAPE-RELATED DEACYLASE"/>
    <property type="match status" value="1"/>
</dbReference>